<name>A0A2A9NB81_9AGAR</name>
<protein>
    <recommendedName>
        <fullName evidence="2">Fungal-type protein kinase domain-containing protein</fullName>
    </recommendedName>
</protein>
<sequence length="899" mass="104025">MTDNPNFTIRTYPYLVETPKKAGPTKTREVEMEAKEIRKSCKAELRSVLLCAKDDFVDHLLRPPKEEASSWDSIFEEVTRSHYSRSKHRWKSFPTLTKNTKERQYYQPFVKLANDVNKRCESTQTKQDALKGVWMDTHSISPQERGDSKSRIQPDIVHVASAEHFKKATKDIYQTHNDHDKKIAKKKLTSSLKFWWQQIHVLVEIKRKQPSKKKLQKHILQLCCYMRQMFQEQLDRRFIISLLLCGDELFLWLLDRTGLIGTQVSINIHEEPKMFIRVLTAISLLPAHKLGWDSTMKLYVDGQIIPSYRLPADKREKSESDLFRDNWVISMPTDDGGREDFLTIQLIDALGAQMLCSRSTVVWEVIKLSDLPQFVNGNMGSDGTGETDTNGPEIYVLKQAWQQVEDGCEPTVPEELTRYEEAKLKKNFIHSAECVRIDGKLSFTSRERKLLRPEDLDAPQPNAGSMSLRDEHNDPFRVMDLLRDALRFFKLSGNVVGRVQTRVVMKGSGYPLTYASSCLEIATVLRDCIKMHKKMYMNGVLHRDVSLGNIIIMSNGKGRLIDLDRAKYVSSQKQVLQPVSAVTMDEMEALGRNLKRLGLNPDEDIRRLSLQYFQEGAPISAYYLNGLIHNFFDDKTVSLRLKDLGWPDEKQREEYMLLPDFTKYRARDAFYQTGTIPFMSHQALSGSTERKNEPFIHDAYHDMESFFWVLVYVCVTTQGPLGGRRPEMDGNKKFANQVTDMFHQEMQYLGKTRKDYIHLEDAFKSLLSCLHPSFHDLQPLIEKWRDILSFTSSNKGLDRDIIHHHMLRVLKKTISELKRKNPVETDEIAKKNRAVREKHWTDRRRIPCYRAPPLGGSTGQQLSADRSLNTPPKSRGARRRLSTASPLPKAKRRKTRQNI</sequence>
<reference evidence="3 4" key="1">
    <citation type="submission" date="2014-02" db="EMBL/GenBank/DDBJ databases">
        <title>Transposable element dynamics among asymbiotic and ectomycorrhizal Amanita fungi.</title>
        <authorList>
            <consortium name="DOE Joint Genome Institute"/>
            <person name="Hess J."/>
            <person name="Skrede I."/>
            <person name="Wolfe B."/>
            <person name="LaButti K."/>
            <person name="Ohm R.A."/>
            <person name="Grigoriev I.V."/>
            <person name="Pringle A."/>
        </authorList>
    </citation>
    <scope>NUCLEOTIDE SEQUENCE [LARGE SCALE GENOMIC DNA]</scope>
    <source>
        <strain evidence="3 4">SKay4041</strain>
    </source>
</reference>
<dbReference type="Gene3D" id="1.10.510.10">
    <property type="entry name" value="Transferase(Phosphotransferase) domain 1"/>
    <property type="match status" value="1"/>
</dbReference>
<feature type="domain" description="Fungal-type protein kinase" evidence="2">
    <location>
        <begin position="187"/>
        <end position="574"/>
    </location>
</feature>
<dbReference type="PANTHER" id="PTHR38248">
    <property type="entry name" value="FUNK1 6"/>
    <property type="match status" value="1"/>
</dbReference>
<feature type="region of interest" description="Disordered" evidence="1">
    <location>
        <begin position="846"/>
        <end position="899"/>
    </location>
</feature>
<feature type="domain" description="Fungal-type protein kinase" evidence="2">
    <location>
        <begin position="665"/>
        <end position="714"/>
    </location>
</feature>
<organism evidence="3 4">
    <name type="scientific">Amanita thiersii Skay4041</name>
    <dbReference type="NCBI Taxonomy" id="703135"/>
    <lineage>
        <taxon>Eukaryota</taxon>
        <taxon>Fungi</taxon>
        <taxon>Dikarya</taxon>
        <taxon>Basidiomycota</taxon>
        <taxon>Agaricomycotina</taxon>
        <taxon>Agaricomycetes</taxon>
        <taxon>Agaricomycetidae</taxon>
        <taxon>Agaricales</taxon>
        <taxon>Pluteineae</taxon>
        <taxon>Amanitaceae</taxon>
        <taxon>Amanita</taxon>
    </lineage>
</organism>
<dbReference type="PROSITE" id="PS00109">
    <property type="entry name" value="PROTEIN_KINASE_TYR"/>
    <property type="match status" value="1"/>
</dbReference>
<dbReference type="AlphaFoldDB" id="A0A2A9NB81"/>
<accession>A0A2A9NB81</accession>
<dbReference type="GO" id="GO:0004672">
    <property type="term" value="F:protein kinase activity"/>
    <property type="evidence" value="ECO:0007669"/>
    <property type="project" value="InterPro"/>
</dbReference>
<dbReference type="SUPFAM" id="SSF56112">
    <property type="entry name" value="Protein kinase-like (PK-like)"/>
    <property type="match status" value="1"/>
</dbReference>
<keyword evidence="4" id="KW-1185">Reference proteome</keyword>
<dbReference type="Pfam" id="PF17667">
    <property type="entry name" value="Pkinase_fungal"/>
    <property type="match status" value="2"/>
</dbReference>
<gene>
    <name evidence="3" type="ORF">AMATHDRAFT_7642</name>
</gene>
<dbReference type="Proteomes" id="UP000242287">
    <property type="component" value="Unassembled WGS sequence"/>
</dbReference>
<evidence type="ECO:0000313" key="3">
    <source>
        <dbReference type="EMBL" id="PFH46574.1"/>
    </source>
</evidence>
<dbReference type="PANTHER" id="PTHR38248:SF2">
    <property type="entry name" value="FUNK1 11"/>
    <property type="match status" value="1"/>
</dbReference>
<evidence type="ECO:0000256" key="1">
    <source>
        <dbReference type="SAM" id="MobiDB-lite"/>
    </source>
</evidence>
<dbReference type="InterPro" id="IPR040976">
    <property type="entry name" value="Pkinase_fungal"/>
</dbReference>
<proteinExistence type="predicted"/>
<dbReference type="EMBL" id="KZ302178">
    <property type="protein sequence ID" value="PFH46574.1"/>
    <property type="molecule type" value="Genomic_DNA"/>
</dbReference>
<feature type="compositionally biased region" description="Polar residues" evidence="1">
    <location>
        <begin position="859"/>
        <end position="872"/>
    </location>
</feature>
<dbReference type="OrthoDB" id="312874at2759"/>
<dbReference type="InterPro" id="IPR011009">
    <property type="entry name" value="Kinase-like_dom_sf"/>
</dbReference>
<feature type="compositionally biased region" description="Basic residues" evidence="1">
    <location>
        <begin position="889"/>
        <end position="899"/>
    </location>
</feature>
<evidence type="ECO:0000313" key="4">
    <source>
        <dbReference type="Proteomes" id="UP000242287"/>
    </source>
</evidence>
<evidence type="ECO:0000259" key="2">
    <source>
        <dbReference type="Pfam" id="PF17667"/>
    </source>
</evidence>
<dbReference type="InterPro" id="IPR008266">
    <property type="entry name" value="Tyr_kinase_AS"/>
</dbReference>